<dbReference type="AlphaFoldDB" id="A0AAU7JJ22"/>
<name>A0AAU7JJ22_9HYPH</name>
<dbReference type="EMBL" id="CP157484">
    <property type="protein sequence ID" value="XBO40387.1"/>
    <property type="molecule type" value="Genomic_DNA"/>
</dbReference>
<sequence length="322" mass="34946">MSTRSPSRGQTSRVWSAVTCRHHPASPEVRIVDSPITGLMVGAAPWSQVKVLLACAEFQRPAIYVVAGCLDGSAQPAAYIGQTVSPRDRMAGHKSKPRLAPERLSVITIRPILCAEANEGLSSSALNALEKALHEAALLSRSHVITSTPPSDRQVQASDEAVAQRWVDDLHHPLIDAGTPILEAGVANTPYRDAFAPAPFARAPARPVRIGWSQDWPTDLLRRREAAFHVLDKDGVKATAVQCDGWTVILAGSQVRKDPAGFIQDGLDRKRILLQKQAILRPDERRPEVLDLTVPIAVPSLTNGGRLILGDNSPKSVWRRLA</sequence>
<dbReference type="RefSeq" id="WP_406857246.1">
    <property type="nucleotide sequence ID" value="NZ_CP157484.1"/>
</dbReference>
<reference evidence="1" key="1">
    <citation type="submission" date="2024-05" db="EMBL/GenBank/DDBJ databases">
        <authorList>
            <person name="Kim S."/>
            <person name="Heo J."/>
            <person name="Choi H."/>
            <person name="Choi Y."/>
            <person name="Kwon S.-W."/>
            <person name="Kim Y."/>
        </authorList>
    </citation>
    <scope>NUCLEOTIDE SEQUENCE</scope>
    <source>
        <strain evidence="1">KACC 23698</strain>
    </source>
</reference>
<gene>
    <name evidence="1" type="ORF">ABEG18_06340</name>
</gene>
<dbReference type="CDD" id="cd00719">
    <property type="entry name" value="GIY-YIG_SF"/>
    <property type="match status" value="1"/>
</dbReference>
<protein>
    <submittedName>
        <fullName evidence="1">GIY-YIG nuclease family protein</fullName>
    </submittedName>
</protein>
<accession>A0AAU7JJ22</accession>
<organism evidence="1">
    <name type="scientific">Alsobacter sp. KACC 23698</name>
    <dbReference type="NCBI Taxonomy" id="3149229"/>
    <lineage>
        <taxon>Bacteria</taxon>
        <taxon>Pseudomonadati</taxon>
        <taxon>Pseudomonadota</taxon>
        <taxon>Alphaproteobacteria</taxon>
        <taxon>Hyphomicrobiales</taxon>
        <taxon>Alsobacteraceae</taxon>
        <taxon>Alsobacter</taxon>
    </lineage>
</organism>
<proteinExistence type="predicted"/>
<evidence type="ECO:0000313" key="1">
    <source>
        <dbReference type="EMBL" id="XBO40387.1"/>
    </source>
</evidence>